<keyword evidence="1" id="KW-0812">Transmembrane</keyword>
<dbReference type="Proteomes" id="UP000239203">
    <property type="component" value="Unassembled WGS sequence"/>
</dbReference>
<reference evidence="2 3" key="1">
    <citation type="submission" date="2018-02" db="EMBL/GenBank/DDBJ databases">
        <title>Genomic Encyclopedia of Archaeal and Bacterial Type Strains, Phase II (KMG-II): from individual species to whole genera.</title>
        <authorList>
            <person name="Goeker M."/>
        </authorList>
    </citation>
    <scope>NUCLEOTIDE SEQUENCE [LARGE SCALE GENOMIC DNA]</scope>
    <source>
        <strain evidence="2 3">YU 961-1</strain>
    </source>
</reference>
<feature type="transmembrane region" description="Helical" evidence="1">
    <location>
        <begin position="6"/>
        <end position="31"/>
    </location>
</feature>
<organism evidence="2 3">
    <name type="scientific">Actinokineospora auranticolor</name>
    <dbReference type="NCBI Taxonomy" id="155976"/>
    <lineage>
        <taxon>Bacteria</taxon>
        <taxon>Bacillati</taxon>
        <taxon>Actinomycetota</taxon>
        <taxon>Actinomycetes</taxon>
        <taxon>Pseudonocardiales</taxon>
        <taxon>Pseudonocardiaceae</taxon>
        <taxon>Actinokineospora</taxon>
    </lineage>
</organism>
<protein>
    <submittedName>
        <fullName evidence="2">Uncharacterized protein YjbI with pentapeptide repeats</fullName>
    </submittedName>
</protein>
<keyword evidence="1" id="KW-1133">Transmembrane helix</keyword>
<dbReference type="AlphaFoldDB" id="A0A2S6GRN8"/>
<gene>
    <name evidence="2" type="ORF">CLV40_10667</name>
</gene>
<evidence type="ECO:0000313" key="3">
    <source>
        <dbReference type="Proteomes" id="UP000239203"/>
    </source>
</evidence>
<comment type="caution">
    <text evidence="2">The sequence shown here is derived from an EMBL/GenBank/DDBJ whole genome shotgun (WGS) entry which is preliminary data.</text>
</comment>
<keyword evidence="3" id="KW-1185">Reference proteome</keyword>
<dbReference type="Pfam" id="PF13576">
    <property type="entry name" value="Pentapeptide_3"/>
    <property type="match status" value="2"/>
</dbReference>
<dbReference type="EMBL" id="PTIX01000006">
    <property type="protein sequence ID" value="PPK67837.1"/>
    <property type="molecule type" value="Genomic_DNA"/>
</dbReference>
<evidence type="ECO:0000256" key="1">
    <source>
        <dbReference type="SAM" id="Phobius"/>
    </source>
</evidence>
<proteinExistence type="predicted"/>
<dbReference type="Gene3D" id="2.160.20.80">
    <property type="entry name" value="E3 ubiquitin-protein ligase SopA"/>
    <property type="match status" value="1"/>
</dbReference>
<dbReference type="InterPro" id="IPR001646">
    <property type="entry name" value="5peptide_repeat"/>
</dbReference>
<evidence type="ECO:0000313" key="2">
    <source>
        <dbReference type="EMBL" id="PPK67837.1"/>
    </source>
</evidence>
<accession>A0A2S6GRN8</accession>
<keyword evidence="1" id="KW-0472">Membrane</keyword>
<sequence>MPPPTTRVVVIAVVGVVVVVGGLLTLLWLLVDGGSPQASAQLELARIGMTVLLGTGGLFGLYLAWRRQRSAEIGLAQKERDQADVARAYELQRGNFEATQRDAEARRITDLYTKAADQLGSDKAPVRLAGLYALERLAQDHDDQRQTVVNVLCAYLRMPYTPPGDAPPDTDGLDSAVRKQLLDEYREAVQEREVRVTAQRILATHLRPGPDPDNPDVTFWRDIDLDLTAATLTDLDLAGCCVRTASFLRSTFIGIAGFRAATFDGGADFGEAMFGGGANFRRASFGDDAVFMAVRFTVGADFGEATFSGGAVFREATFSDGAVFGLAMFTGRAYFREATFGGGAHFAMATFGSAADFGVTKFDGTADFGAARFAGSVDFQSAGFAAVAIFRGAALPDTRYGLYTPDPWADFEGARFEQGVPPELARFVAPSEDG</sequence>
<name>A0A2S6GRN8_9PSEU</name>
<feature type="transmembrane region" description="Helical" evidence="1">
    <location>
        <begin position="43"/>
        <end position="65"/>
    </location>
</feature>